<dbReference type="Proteomes" id="UP001153069">
    <property type="component" value="Unassembled WGS sequence"/>
</dbReference>
<evidence type="ECO:0000313" key="3">
    <source>
        <dbReference type="Proteomes" id="UP001153069"/>
    </source>
</evidence>
<organism evidence="2 3">
    <name type="scientific">Seminavis robusta</name>
    <dbReference type="NCBI Taxonomy" id="568900"/>
    <lineage>
        <taxon>Eukaryota</taxon>
        <taxon>Sar</taxon>
        <taxon>Stramenopiles</taxon>
        <taxon>Ochrophyta</taxon>
        <taxon>Bacillariophyta</taxon>
        <taxon>Bacillariophyceae</taxon>
        <taxon>Bacillariophycidae</taxon>
        <taxon>Naviculales</taxon>
        <taxon>Naviculaceae</taxon>
        <taxon>Seminavis</taxon>
    </lineage>
</organism>
<gene>
    <name evidence="2" type="ORF">SEMRO_1552_G281830.1</name>
</gene>
<dbReference type="AlphaFoldDB" id="A0A9N8ETS6"/>
<proteinExistence type="predicted"/>
<sequence>MDKDTDKDSTGQDSTVWKGLFEGMVREITGEEDYEFGDLAEKYADADKTSDYKYKFGDITKSIVAELRQTSSKDEKAQELRQRRKKAFEQFQNTFREKDLPIDVVETMFSRLDKVQRVNLIRAVCQLGAEGTVLWGLCTNLCTLFTVSISWIWALQSATPGMSLLLPPDKELWRTFVSKYTGLDLVLSPVYLIARAVMTLVGFRRYHAFVNQLSQTSFVTQHALSERRISIKSIPLQKFIAALLAFFITNIVLSGITAATVIGSITMVFRVCQRI</sequence>
<keyword evidence="1" id="KW-1133">Transmembrane helix</keyword>
<accession>A0A9N8ETS6</accession>
<name>A0A9N8ETS6_9STRA</name>
<keyword evidence="1" id="KW-0812">Transmembrane</keyword>
<evidence type="ECO:0000313" key="2">
    <source>
        <dbReference type="EMBL" id="CAB9524555.1"/>
    </source>
</evidence>
<comment type="caution">
    <text evidence="2">The sequence shown here is derived from an EMBL/GenBank/DDBJ whole genome shotgun (WGS) entry which is preliminary data.</text>
</comment>
<keyword evidence="3" id="KW-1185">Reference proteome</keyword>
<dbReference type="OrthoDB" id="430915at2759"/>
<keyword evidence="1" id="KW-0472">Membrane</keyword>
<reference evidence="2" key="1">
    <citation type="submission" date="2020-06" db="EMBL/GenBank/DDBJ databases">
        <authorList>
            <consortium name="Plant Systems Biology data submission"/>
        </authorList>
    </citation>
    <scope>NUCLEOTIDE SEQUENCE</scope>
    <source>
        <strain evidence="2">D6</strain>
    </source>
</reference>
<evidence type="ECO:0000256" key="1">
    <source>
        <dbReference type="SAM" id="Phobius"/>
    </source>
</evidence>
<feature type="transmembrane region" description="Helical" evidence="1">
    <location>
        <begin position="239"/>
        <end position="269"/>
    </location>
</feature>
<protein>
    <submittedName>
        <fullName evidence="2">Uncharacterized protein</fullName>
    </submittedName>
</protein>
<dbReference type="EMBL" id="CAICTM010001550">
    <property type="protein sequence ID" value="CAB9524555.1"/>
    <property type="molecule type" value="Genomic_DNA"/>
</dbReference>